<evidence type="ECO:0000313" key="1">
    <source>
        <dbReference type="EMBL" id="KAE9253565.1"/>
    </source>
</evidence>
<dbReference type="AlphaFoldDB" id="A0A6A4A7J8"/>
<dbReference type="Proteomes" id="UP000440367">
    <property type="component" value="Unassembled WGS sequence"/>
</dbReference>
<name>A0A6A4A7J8_9STRA</name>
<gene>
    <name evidence="1" type="ORF">PF002_g3275</name>
</gene>
<organism evidence="1 2">
    <name type="scientific">Phytophthora fragariae</name>
    <dbReference type="NCBI Taxonomy" id="53985"/>
    <lineage>
        <taxon>Eukaryota</taxon>
        <taxon>Sar</taxon>
        <taxon>Stramenopiles</taxon>
        <taxon>Oomycota</taxon>
        <taxon>Peronosporomycetes</taxon>
        <taxon>Peronosporales</taxon>
        <taxon>Peronosporaceae</taxon>
        <taxon>Phytophthora</taxon>
    </lineage>
</organism>
<accession>A0A6A4A7J8</accession>
<proteinExistence type="predicted"/>
<evidence type="ECO:0000313" key="2">
    <source>
        <dbReference type="Proteomes" id="UP000440367"/>
    </source>
</evidence>
<protein>
    <submittedName>
        <fullName evidence="1">Uncharacterized protein</fullName>
    </submittedName>
</protein>
<sequence>MPIVDYGWKLHCVTVTQDWMTQPPTVRARRRVARDRADEAALATVLHDLPLHSTRKQHLHVVALLPSVHPVDGLPHDTQVGPGFGAPCSRASEWAFSIFHVSLRI</sequence>
<reference evidence="1 2" key="1">
    <citation type="submission" date="2018-08" db="EMBL/GenBank/DDBJ databases">
        <title>Genomic investigation of the strawberry pathogen Phytophthora fragariae indicates pathogenicity is determined by transcriptional variation in three key races.</title>
        <authorList>
            <person name="Adams T.M."/>
            <person name="Armitage A.D."/>
            <person name="Sobczyk M.K."/>
            <person name="Bates H.J."/>
            <person name="Dunwell J.M."/>
            <person name="Nellist C.F."/>
            <person name="Harrison R.J."/>
        </authorList>
    </citation>
    <scope>NUCLEOTIDE SEQUENCE [LARGE SCALE GENOMIC DNA]</scope>
    <source>
        <strain evidence="1 2">BC-1</strain>
    </source>
</reference>
<comment type="caution">
    <text evidence="1">The sequence shown here is derived from an EMBL/GenBank/DDBJ whole genome shotgun (WGS) entry which is preliminary data.</text>
</comment>
<dbReference type="EMBL" id="QXGD01000091">
    <property type="protein sequence ID" value="KAE9253565.1"/>
    <property type="molecule type" value="Genomic_DNA"/>
</dbReference>